<dbReference type="OrthoDB" id="164654at2"/>
<dbReference type="GO" id="GO:0016788">
    <property type="term" value="F:hydrolase activity, acting on ester bonds"/>
    <property type="evidence" value="ECO:0007669"/>
    <property type="project" value="UniProtKB-ARBA"/>
</dbReference>
<gene>
    <name evidence="2" type="ordered locus">Reut_A1943</name>
</gene>
<organism evidence="2">
    <name type="scientific">Cupriavidus pinatubonensis (strain JMP 134 / LMG 1197)</name>
    <name type="common">Cupriavidus necator (strain JMP 134)</name>
    <dbReference type="NCBI Taxonomy" id="264198"/>
    <lineage>
        <taxon>Bacteria</taxon>
        <taxon>Pseudomonadati</taxon>
        <taxon>Pseudomonadota</taxon>
        <taxon>Betaproteobacteria</taxon>
        <taxon>Burkholderiales</taxon>
        <taxon>Burkholderiaceae</taxon>
        <taxon>Cupriavidus</taxon>
    </lineage>
</organism>
<protein>
    <submittedName>
        <fullName evidence="2">Putative arylesterase protein</fullName>
    </submittedName>
</protein>
<dbReference type="Pfam" id="PF13472">
    <property type="entry name" value="Lipase_GDSL_2"/>
    <property type="match status" value="1"/>
</dbReference>
<name>Q46ZX5_CUPPJ</name>
<dbReference type="CDD" id="cd01839">
    <property type="entry name" value="SGNH_arylesterase_like"/>
    <property type="match status" value="1"/>
</dbReference>
<evidence type="ECO:0000313" key="2">
    <source>
        <dbReference type="EMBL" id="AAZ61308.1"/>
    </source>
</evidence>
<dbReference type="HOGENOM" id="CLU_088167_0_0_4"/>
<dbReference type="STRING" id="264198.Reut_A1943"/>
<evidence type="ECO:0000259" key="1">
    <source>
        <dbReference type="Pfam" id="PF13472"/>
    </source>
</evidence>
<reference evidence="2" key="1">
    <citation type="submission" date="2005-08" db="EMBL/GenBank/DDBJ databases">
        <title>Complete sequence of Chromosome1 of Ralstonia eutropha JMP134.</title>
        <authorList>
            <person name="Copeland A."/>
            <person name="Lucas S."/>
            <person name="Lapidus A."/>
            <person name="Barry K."/>
            <person name="Detter J.C."/>
            <person name="Glavina T."/>
            <person name="Hammon N."/>
            <person name="Israni S."/>
            <person name="Pitluck S."/>
            <person name="Goltsman E."/>
            <person name="Martinez M."/>
            <person name="Schmutz J."/>
            <person name="Larimer F."/>
            <person name="Land M."/>
            <person name="Lykidis A."/>
            <person name="Richardson P."/>
        </authorList>
    </citation>
    <scope>NUCLEOTIDE SEQUENCE</scope>
    <source>
        <strain evidence="2">JMP134</strain>
    </source>
</reference>
<proteinExistence type="predicted"/>
<dbReference type="SUPFAM" id="SSF52266">
    <property type="entry name" value="SGNH hydrolase"/>
    <property type="match status" value="1"/>
</dbReference>
<sequence>MPLTAPSEVDPLQILVYADSLSWGIVPGTRRRLPFPVRWPGRLELGLNADGGAPVRIIEDCLNGRRTVWDDPFKPGRNGLQGLAQRIEIHSPVALVVLMLGNNDFQSMHPHNAWHAAQGVGALVHAIRTAPIEPGMPVPPILVVVPPPIRTPCGPLAPKFAGGEHKWAGLPEALRELCATVDCSLFDAGTVIQSSAVDGVHLDADAHVALGDALQPVVRALLAESSGHPS</sequence>
<dbReference type="InterPro" id="IPR036514">
    <property type="entry name" value="SGNH_hydro_sf"/>
</dbReference>
<dbReference type="AlphaFoldDB" id="Q46ZX5"/>
<dbReference type="InterPro" id="IPR013830">
    <property type="entry name" value="SGNH_hydro"/>
</dbReference>
<dbReference type="KEGG" id="reu:Reut_A1943"/>
<dbReference type="eggNOG" id="COG2755">
    <property type="taxonomic scope" value="Bacteria"/>
</dbReference>
<feature type="domain" description="SGNH hydrolase-type esterase" evidence="1">
    <location>
        <begin position="36"/>
        <end position="207"/>
    </location>
</feature>
<dbReference type="Gene3D" id="3.40.50.1110">
    <property type="entry name" value="SGNH hydrolase"/>
    <property type="match status" value="1"/>
</dbReference>
<dbReference type="EMBL" id="CP000090">
    <property type="protein sequence ID" value="AAZ61308.1"/>
    <property type="molecule type" value="Genomic_DNA"/>
</dbReference>
<accession>Q46ZX5</accession>